<proteinExistence type="inferred from homology"/>
<dbReference type="PROSITE" id="PS01167">
    <property type="entry name" value="RIBOSOMAL_L17"/>
    <property type="match status" value="1"/>
</dbReference>
<comment type="similarity">
    <text evidence="1 4 5">Belongs to the bacterial ribosomal protein bL17 family.</text>
</comment>
<dbReference type="InterPro" id="IPR036373">
    <property type="entry name" value="Ribosomal_bL17_sf"/>
</dbReference>
<dbReference type="Gene3D" id="3.90.1030.10">
    <property type="entry name" value="Ribosomal protein L17"/>
    <property type="match status" value="1"/>
</dbReference>
<comment type="caution">
    <text evidence="7">The sequence shown here is derived from an EMBL/GenBank/DDBJ whole genome shotgun (WGS) entry which is preliminary data.</text>
</comment>
<gene>
    <name evidence="4" type="primary">rplQ</name>
    <name evidence="7" type="ORF">ATL31_1060</name>
</gene>
<dbReference type="AlphaFoldDB" id="A0A2N3YHE0"/>
<keyword evidence="2 4" id="KW-0689">Ribosomal protein</keyword>
<keyword evidence="8" id="KW-1185">Reference proteome</keyword>
<evidence type="ECO:0000256" key="2">
    <source>
        <dbReference type="ARBA" id="ARBA00022980"/>
    </source>
</evidence>
<dbReference type="InterPro" id="IPR000456">
    <property type="entry name" value="Ribosomal_bL17"/>
</dbReference>
<dbReference type="Pfam" id="PF01196">
    <property type="entry name" value="Ribosomal_L17"/>
    <property type="match status" value="1"/>
</dbReference>
<dbReference type="GO" id="GO:0003735">
    <property type="term" value="F:structural constituent of ribosome"/>
    <property type="evidence" value="ECO:0007669"/>
    <property type="project" value="InterPro"/>
</dbReference>
<evidence type="ECO:0000256" key="4">
    <source>
        <dbReference type="HAMAP-Rule" id="MF_01368"/>
    </source>
</evidence>
<feature type="compositionally biased region" description="Basic and acidic residues" evidence="6">
    <location>
        <begin position="150"/>
        <end position="162"/>
    </location>
</feature>
<dbReference type="OrthoDB" id="9809073at2"/>
<dbReference type="FunFam" id="3.90.1030.10:FF:000001">
    <property type="entry name" value="50S ribosomal protein L17"/>
    <property type="match status" value="1"/>
</dbReference>
<comment type="subunit">
    <text evidence="4">Part of the 50S ribosomal subunit. Contacts protein L32.</text>
</comment>
<feature type="region of interest" description="Disordered" evidence="6">
    <location>
        <begin position="127"/>
        <end position="169"/>
    </location>
</feature>
<sequence>MPTPTKGPRLGGGPAHERLILANLATSLFEHDRITTTEAKAKRLRPLAERLVTFAKRGDLSARRRVMTVIRDKGVVHRLFVEIGPDMAERPGGYTRITKIGPRKGDNAPMAVIELVREPVAKKATVKEAEGATKRAAKDDAAKRAAAQAESKEAAAETKAAEDAEAGDTAATELPAGAVAAAEDGSAPDGYTVKGNADSGKYHVEGSQWYDQTVAEFWFKDAEAAEAAGFEPAGGAAKQQVEDEA</sequence>
<feature type="compositionally biased region" description="Basic and acidic residues" evidence="6">
    <location>
        <begin position="127"/>
        <end position="143"/>
    </location>
</feature>
<evidence type="ECO:0000313" key="7">
    <source>
        <dbReference type="EMBL" id="PKW26254.1"/>
    </source>
</evidence>
<reference evidence="7 8" key="1">
    <citation type="submission" date="2017-12" db="EMBL/GenBank/DDBJ databases">
        <title>Sequencing the genomes of 1000 Actinobacteria strains.</title>
        <authorList>
            <person name="Klenk H.-P."/>
        </authorList>
    </citation>
    <scope>NUCLEOTIDE SEQUENCE [LARGE SCALE GENOMIC DNA]</scope>
    <source>
        <strain evidence="7 8">DSM 12806</strain>
    </source>
</reference>
<evidence type="ECO:0000256" key="5">
    <source>
        <dbReference type="RuleBase" id="RU000660"/>
    </source>
</evidence>
<dbReference type="GO" id="GO:0022625">
    <property type="term" value="C:cytosolic large ribosomal subunit"/>
    <property type="evidence" value="ECO:0007669"/>
    <property type="project" value="TreeGrafter"/>
</dbReference>
<keyword evidence="3 4" id="KW-0687">Ribonucleoprotein</keyword>
<evidence type="ECO:0000256" key="1">
    <source>
        <dbReference type="ARBA" id="ARBA00008777"/>
    </source>
</evidence>
<evidence type="ECO:0000313" key="8">
    <source>
        <dbReference type="Proteomes" id="UP000233781"/>
    </source>
</evidence>
<evidence type="ECO:0000256" key="3">
    <source>
        <dbReference type="ARBA" id="ARBA00023274"/>
    </source>
</evidence>
<evidence type="ECO:0000256" key="6">
    <source>
        <dbReference type="SAM" id="MobiDB-lite"/>
    </source>
</evidence>
<accession>A0A2N3YHE0</accession>
<dbReference type="HAMAP" id="MF_01368">
    <property type="entry name" value="Ribosomal_bL17"/>
    <property type="match status" value="1"/>
</dbReference>
<organism evidence="7 8">
    <name type="scientific">Phycicoccus duodecadis</name>
    <dbReference type="NCBI Taxonomy" id="173053"/>
    <lineage>
        <taxon>Bacteria</taxon>
        <taxon>Bacillati</taxon>
        <taxon>Actinomycetota</taxon>
        <taxon>Actinomycetes</taxon>
        <taxon>Micrococcales</taxon>
        <taxon>Intrasporangiaceae</taxon>
        <taxon>Phycicoccus</taxon>
    </lineage>
</organism>
<protein>
    <recommendedName>
        <fullName evidence="4">Large ribosomal subunit protein bL17</fullName>
    </recommendedName>
</protein>
<dbReference type="PANTHER" id="PTHR14413">
    <property type="entry name" value="RIBOSOMAL PROTEIN L17"/>
    <property type="match status" value="1"/>
</dbReference>
<dbReference type="InterPro" id="IPR047859">
    <property type="entry name" value="Ribosomal_bL17_CS"/>
</dbReference>
<feature type="region of interest" description="Disordered" evidence="6">
    <location>
        <begin position="183"/>
        <end position="202"/>
    </location>
</feature>
<name>A0A2N3YHE0_9MICO</name>
<dbReference type="RefSeq" id="WP_101394854.1">
    <property type="nucleotide sequence ID" value="NZ_PJNE01000001.1"/>
</dbReference>
<dbReference type="Proteomes" id="UP000233781">
    <property type="component" value="Unassembled WGS sequence"/>
</dbReference>
<dbReference type="PANTHER" id="PTHR14413:SF16">
    <property type="entry name" value="LARGE RIBOSOMAL SUBUNIT PROTEIN BL17M"/>
    <property type="match status" value="1"/>
</dbReference>
<dbReference type="SUPFAM" id="SSF64263">
    <property type="entry name" value="Prokaryotic ribosomal protein L17"/>
    <property type="match status" value="1"/>
</dbReference>
<dbReference type="EMBL" id="PJNE01000001">
    <property type="protein sequence ID" value="PKW26254.1"/>
    <property type="molecule type" value="Genomic_DNA"/>
</dbReference>
<dbReference type="GO" id="GO:0006412">
    <property type="term" value="P:translation"/>
    <property type="evidence" value="ECO:0007669"/>
    <property type="project" value="UniProtKB-UniRule"/>
</dbReference>
<dbReference type="NCBIfam" id="TIGR00059">
    <property type="entry name" value="L17"/>
    <property type="match status" value="1"/>
</dbReference>